<organism evidence="3 4">
    <name type="scientific">Williamsia maris</name>
    <dbReference type="NCBI Taxonomy" id="72806"/>
    <lineage>
        <taxon>Bacteria</taxon>
        <taxon>Bacillati</taxon>
        <taxon>Actinomycetota</taxon>
        <taxon>Actinomycetes</taxon>
        <taxon>Mycobacteriales</taxon>
        <taxon>Nocardiaceae</taxon>
        <taxon>Williamsia</taxon>
    </lineage>
</organism>
<dbReference type="CDD" id="cd02440">
    <property type="entry name" value="AdoMet_MTases"/>
    <property type="match status" value="1"/>
</dbReference>
<name>A0ABT1HEK0_9NOCA</name>
<keyword evidence="4" id="KW-1185">Reference proteome</keyword>
<dbReference type="Proteomes" id="UP001206895">
    <property type="component" value="Unassembled WGS sequence"/>
</dbReference>
<evidence type="ECO:0000256" key="2">
    <source>
        <dbReference type="ARBA" id="ARBA00022679"/>
    </source>
</evidence>
<dbReference type="EMBL" id="JAMTCJ010000002">
    <property type="protein sequence ID" value="MCP2176676.1"/>
    <property type="molecule type" value="Genomic_DNA"/>
</dbReference>
<dbReference type="SUPFAM" id="SSF53335">
    <property type="entry name" value="S-adenosyl-L-methionine-dependent methyltransferases"/>
    <property type="match status" value="1"/>
</dbReference>
<evidence type="ECO:0000313" key="4">
    <source>
        <dbReference type="Proteomes" id="UP001206895"/>
    </source>
</evidence>
<dbReference type="PANTHER" id="PTHR44942:SF4">
    <property type="entry name" value="METHYLTRANSFERASE TYPE 11 DOMAIN-CONTAINING PROTEIN"/>
    <property type="match status" value="1"/>
</dbReference>
<gene>
    <name evidence="3" type="ORF">LX13_002495</name>
</gene>
<evidence type="ECO:0000313" key="3">
    <source>
        <dbReference type="EMBL" id="MCP2176676.1"/>
    </source>
</evidence>
<keyword evidence="1" id="KW-0489">Methyltransferase</keyword>
<dbReference type="RefSeq" id="WP_253661640.1">
    <property type="nucleotide sequence ID" value="NZ_BAAAJQ010000001.1"/>
</dbReference>
<dbReference type="InterPro" id="IPR051052">
    <property type="entry name" value="Diverse_substrate_MTase"/>
</dbReference>
<keyword evidence="3" id="KW-0830">Ubiquinone</keyword>
<protein>
    <submittedName>
        <fullName evidence="3">Ubiquinone/menaquinone biosynthesis C-methylase UbiE</fullName>
    </submittedName>
</protein>
<comment type="caution">
    <text evidence="3">The sequence shown here is derived from an EMBL/GenBank/DDBJ whole genome shotgun (WGS) entry which is preliminary data.</text>
</comment>
<sequence length="248" mass="26687">MAGPLHTQRDRADSFGSVARAYDRHRPRYPVEVIDDIAALAHGGRVLDVGSGTGIAAAQLAERDLPVLSVEPDAAMAAVAAAKGLRVELGTFEDWDPDGRVFDVVLFAQSWHWVRADVAVPKAYSILRPGGSLALLWHATAPESPPPADFDTVYRRYMNIREHPTATGEVPLADTLAAGGFEVSETTHPIRTEYTTQAWLDMVFTFSAQIVLDPDAARSLRADLAELAGPDGVTVIGSTYLATGTKPR</sequence>
<dbReference type="Gene3D" id="3.40.50.150">
    <property type="entry name" value="Vaccinia Virus protein VP39"/>
    <property type="match status" value="1"/>
</dbReference>
<proteinExistence type="predicted"/>
<dbReference type="Pfam" id="PF13489">
    <property type="entry name" value="Methyltransf_23"/>
    <property type="match status" value="1"/>
</dbReference>
<accession>A0ABT1HEK0</accession>
<evidence type="ECO:0000256" key="1">
    <source>
        <dbReference type="ARBA" id="ARBA00022603"/>
    </source>
</evidence>
<keyword evidence="2" id="KW-0808">Transferase</keyword>
<dbReference type="InterPro" id="IPR029063">
    <property type="entry name" value="SAM-dependent_MTases_sf"/>
</dbReference>
<dbReference type="PANTHER" id="PTHR44942">
    <property type="entry name" value="METHYLTRANSF_11 DOMAIN-CONTAINING PROTEIN"/>
    <property type="match status" value="1"/>
</dbReference>
<reference evidence="3 4" key="1">
    <citation type="submission" date="2022-06" db="EMBL/GenBank/DDBJ databases">
        <title>Genomic Encyclopedia of Archaeal and Bacterial Type Strains, Phase II (KMG-II): from individual species to whole genera.</title>
        <authorList>
            <person name="Goeker M."/>
        </authorList>
    </citation>
    <scope>NUCLEOTIDE SEQUENCE [LARGE SCALE GENOMIC DNA]</scope>
    <source>
        <strain evidence="3 4">DSM 44693</strain>
    </source>
</reference>